<keyword evidence="2" id="KW-1185">Reference proteome</keyword>
<gene>
    <name evidence="1" type="ORF">RRG08_062751</name>
</gene>
<comment type="caution">
    <text evidence="1">The sequence shown here is derived from an EMBL/GenBank/DDBJ whole genome shotgun (WGS) entry which is preliminary data.</text>
</comment>
<name>A0AAE0YM22_9GAST</name>
<proteinExistence type="predicted"/>
<organism evidence="1 2">
    <name type="scientific">Elysia crispata</name>
    <name type="common">lettuce slug</name>
    <dbReference type="NCBI Taxonomy" id="231223"/>
    <lineage>
        <taxon>Eukaryota</taxon>
        <taxon>Metazoa</taxon>
        <taxon>Spiralia</taxon>
        <taxon>Lophotrochozoa</taxon>
        <taxon>Mollusca</taxon>
        <taxon>Gastropoda</taxon>
        <taxon>Heterobranchia</taxon>
        <taxon>Euthyneura</taxon>
        <taxon>Panpulmonata</taxon>
        <taxon>Sacoglossa</taxon>
        <taxon>Placobranchoidea</taxon>
        <taxon>Plakobranchidae</taxon>
        <taxon>Elysia</taxon>
    </lineage>
</organism>
<accession>A0AAE0YM22</accession>
<evidence type="ECO:0000313" key="1">
    <source>
        <dbReference type="EMBL" id="KAK3750437.1"/>
    </source>
</evidence>
<sequence>MRLQEKNDMKYKIAKAIVKDAFDLLRRLRGFKVNLSPLASPVYLVLHTLRVLSNPMINIESRKVVAIPAAVYIVLGAKEKWRNVKFSNLSF</sequence>
<dbReference type="EMBL" id="JAWDGP010005880">
    <property type="protein sequence ID" value="KAK3750437.1"/>
    <property type="molecule type" value="Genomic_DNA"/>
</dbReference>
<protein>
    <submittedName>
        <fullName evidence="1">Uncharacterized protein</fullName>
    </submittedName>
</protein>
<dbReference type="Proteomes" id="UP001283361">
    <property type="component" value="Unassembled WGS sequence"/>
</dbReference>
<dbReference type="AlphaFoldDB" id="A0AAE0YM22"/>
<evidence type="ECO:0000313" key="2">
    <source>
        <dbReference type="Proteomes" id="UP001283361"/>
    </source>
</evidence>
<reference evidence="1" key="1">
    <citation type="journal article" date="2023" name="G3 (Bethesda)">
        <title>A reference genome for the long-term kleptoplast-retaining sea slug Elysia crispata morphotype clarki.</title>
        <authorList>
            <person name="Eastman K.E."/>
            <person name="Pendleton A.L."/>
            <person name="Shaikh M.A."/>
            <person name="Suttiyut T."/>
            <person name="Ogas R."/>
            <person name="Tomko P."/>
            <person name="Gavelis G."/>
            <person name="Widhalm J.R."/>
            <person name="Wisecaver J.H."/>
        </authorList>
    </citation>
    <scope>NUCLEOTIDE SEQUENCE</scope>
    <source>
        <strain evidence="1">ECLA1</strain>
    </source>
</reference>